<dbReference type="InterPro" id="IPR051075">
    <property type="entry name" value="SCF_subunit_WD-repeat"/>
</dbReference>
<sequence length="1122" mass="110374">MASHLHSTPQHILHGFGSHAGSYGSSPGGSLPPFSPPASVLGGYASPVPPTLLGVSPAAADGRSPLIGASPPYRGGSSAAGDKANPYLAAKKFWKRLCFDPALDPTEYTIGFVETVQQPERKSGVEAWSMRLHDRLMELPYTAFVERFCGTGGADGAGGGGGGGGGGAGGAAYGKAGGGGHSSSHRCPRGASPSSGGGGGGGGLSGFVASTSEESSSDVPYHRIAYFKHGNVVVWESEYHKRRLSDLLPPAPPGPPAPLHLHVHIAGEGGASHGGASVDRARRRNSRDGMPPLPQPPSPAGFAGFNSAHARISASVGGAGGSYSASAMAAAARVLGASPGVVGSAGLHGTSLGGGLGSGPGPVSRGRSPRGASPSLKGLSYRGSDDGEGEGEGDGDSRSDDGDEEELLLEEEEEARERARRRGGAEAEAEGEGEEGGDSTEAEGGRSSGGRPRRSRSSRLERGTPTAAAGGASGAGVIVGSVGAGRLPLPVPVTSWPTGPAEAGAFGSAAGRSGLGGGGGGGGGGGVSAFAAAAGLVPAEAEAAPVPQLPEECWMVMLQQLGVREVCMVGRTCKWLRALASDPAVWRCQYESLWGRPPEPGLGAAVVRRMCRRSQLRAARWVEARVQAASLGFPGTVCVQMDDSKVVSGDGGAVRLWSHATGRRIATLQGHPGRVTAVAFDDQLLVSGCTGSVVKLWSMDELKCKRTVRHEGPVSCCCLLTTGIPVSGAKDGLMRLWDVASGAAIVGLEAGGPVAALQAHGPSGRLVAAAGWGVQLWDVSTATLLQTLGLGDDAPAAAAAGGAAPPSPHPYTCVSYVGELLAAGRQGEVVLLDPRVSTPVGRIHCGGPAVPRGGSAGGADGVAAEGGGGGLPATAGSGRVSLPGALSGVLDAGGGGAGVLGLGGAFASGLGAIAAAAAAAGAGAAGVGGGGRGAPCVGVQMDEWKLVCGFDDGRHQLHLYDIRSLSGLSGGGNGSGSGGGAAAAAAAAYGGAISFRRRPWSVPLMTFTAPARISSFQFHDNLLLAGLEGVECTMWRFENPNAAATSAAAPSYGGGYSAAGAAGGGGGGSIAMAAGGRGGGGGGGTGGAGGAGDDDDNAAGGRKKKPGKVPKIKGRYPKRSTK</sequence>
<dbReference type="Proteomes" id="UP000006906">
    <property type="component" value="Chromosome 7"/>
</dbReference>
<keyword evidence="1 3" id="KW-0853">WD repeat</keyword>
<dbReference type="PANTHER" id="PTHR19872">
    <property type="entry name" value="UBIQUITIN LIGASE SPECIFICITY FACTOR/HREP PROTEIN"/>
    <property type="match status" value="1"/>
</dbReference>
<reference evidence="6 7" key="1">
    <citation type="journal article" date="2007" name="Science">
        <title>The Chlamydomonas genome reveals the evolution of key animal and plant functions.</title>
        <authorList>
            <person name="Merchant S.S."/>
            <person name="Prochnik S.E."/>
            <person name="Vallon O."/>
            <person name="Harris E.H."/>
            <person name="Karpowicz S.J."/>
            <person name="Witman G.B."/>
            <person name="Terry A."/>
            <person name="Salamov A."/>
            <person name="Fritz-Laylin L.K."/>
            <person name="Marechal-Drouard L."/>
            <person name="Marshall W.F."/>
            <person name="Qu L.H."/>
            <person name="Nelson D.R."/>
            <person name="Sanderfoot A.A."/>
            <person name="Spalding M.H."/>
            <person name="Kapitonov V.V."/>
            <person name="Ren Q."/>
            <person name="Ferris P."/>
            <person name="Lindquist E."/>
            <person name="Shapiro H."/>
            <person name="Lucas S.M."/>
            <person name="Grimwood J."/>
            <person name="Schmutz J."/>
            <person name="Cardol P."/>
            <person name="Cerutti H."/>
            <person name="Chanfreau G."/>
            <person name="Chen C.L."/>
            <person name="Cognat V."/>
            <person name="Croft M.T."/>
            <person name="Dent R."/>
            <person name="Dutcher S."/>
            <person name="Fernandez E."/>
            <person name="Fukuzawa H."/>
            <person name="Gonzalez-Ballester D."/>
            <person name="Gonzalez-Halphen D."/>
            <person name="Hallmann A."/>
            <person name="Hanikenne M."/>
            <person name="Hippler M."/>
            <person name="Inwood W."/>
            <person name="Jabbari K."/>
            <person name="Kalanon M."/>
            <person name="Kuras R."/>
            <person name="Lefebvre P.A."/>
            <person name="Lemaire S.D."/>
            <person name="Lobanov A.V."/>
            <person name="Lohr M."/>
            <person name="Manuell A."/>
            <person name="Meier I."/>
            <person name="Mets L."/>
            <person name="Mittag M."/>
            <person name="Mittelmeier T."/>
            <person name="Moroney J.V."/>
            <person name="Moseley J."/>
            <person name="Napoli C."/>
            <person name="Nedelcu A.M."/>
            <person name="Niyogi K."/>
            <person name="Novoselov S.V."/>
            <person name="Paulsen I.T."/>
            <person name="Pazour G."/>
            <person name="Purton S."/>
            <person name="Ral J.P."/>
            <person name="Riano-Pachon D.M."/>
            <person name="Riekhof W."/>
            <person name="Rymarquis L."/>
            <person name="Schroda M."/>
            <person name="Stern D."/>
            <person name="Umen J."/>
            <person name="Willows R."/>
            <person name="Wilson N."/>
            <person name="Zimmer S.L."/>
            <person name="Allmer J."/>
            <person name="Balk J."/>
            <person name="Bisova K."/>
            <person name="Chen C.J."/>
            <person name="Elias M."/>
            <person name="Gendler K."/>
            <person name="Hauser C."/>
            <person name="Lamb M.R."/>
            <person name="Ledford H."/>
            <person name="Long J.C."/>
            <person name="Minagawa J."/>
            <person name="Page M.D."/>
            <person name="Pan J."/>
            <person name="Pootakham W."/>
            <person name="Roje S."/>
            <person name="Rose A."/>
            <person name="Stahlberg E."/>
            <person name="Terauchi A.M."/>
            <person name="Yang P."/>
            <person name="Ball S."/>
            <person name="Bowler C."/>
            <person name="Dieckmann C.L."/>
            <person name="Gladyshev V.N."/>
            <person name="Green P."/>
            <person name="Jorgensen R."/>
            <person name="Mayfield S."/>
            <person name="Mueller-Roeber B."/>
            <person name="Rajamani S."/>
            <person name="Sayre R.T."/>
            <person name="Brokstein P."/>
            <person name="Dubchak I."/>
            <person name="Goodstein D."/>
            <person name="Hornick L."/>
            <person name="Huang Y.W."/>
            <person name="Jhaveri J."/>
            <person name="Luo Y."/>
            <person name="Martinez D."/>
            <person name="Ngau W.C."/>
            <person name="Otillar B."/>
            <person name="Poliakov A."/>
            <person name="Porter A."/>
            <person name="Szajkowski L."/>
            <person name="Werner G."/>
            <person name="Zhou K."/>
            <person name="Grigoriev I.V."/>
            <person name="Rokhsar D.S."/>
            <person name="Grossman A.R."/>
        </authorList>
    </citation>
    <scope>NUCLEOTIDE SEQUENCE [LARGE SCALE GENOMIC DNA]</scope>
    <source>
        <strain evidence="7">CC-503</strain>
    </source>
</reference>
<evidence type="ECO:0000256" key="4">
    <source>
        <dbReference type="SAM" id="MobiDB-lite"/>
    </source>
</evidence>
<proteinExistence type="predicted"/>
<feature type="repeat" description="WD" evidence="3">
    <location>
        <begin position="668"/>
        <end position="707"/>
    </location>
</feature>
<name>A0A2K3DL51_CHLRE</name>
<feature type="domain" description="F-box" evidence="5">
    <location>
        <begin position="547"/>
        <end position="590"/>
    </location>
</feature>
<dbReference type="Gene3D" id="2.130.10.10">
    <property type="entry name" value="YVTN repeat-like/Quinoprotein amine dehydrogenase"/>
    <property type="match status" value="1"/>
</dbReference>
<dbReference type="InterPro" id="IPR036322">
    <property type="entry name" value="WD40_repeat_dom_sf"/>
</dbReference>
<feature type="compositionally biased region" description="Gly residues" evidence="4">
    <location>
        <begin position="1075"/>
        <end position="1091"/>
    </location>
</feature>
<feature type="compositionally biased region" description="Gly residues" evidence="4">
    <location>
        <begin position="195"/>
        <end position="205"/>
    </location>
</feature>
<organism evidence="6 7">
    <name type="scientific">Chlamydomonas reinhardtii</name>
    <name type="common">Chlamydomonas smithii</name>
    <dbReference type="NCBI Taxonomy" id="3055"/>
    <lineage>
        <taxon>Eukaryota</taxon>
        <taxon>Viridiplantae</taxon>
        <taxon>Chlorophyta</taxon>
        <taxon>core chlorophytes</taxon>
        <taxon>Chlorophyceae</taxon>
        <taxon>CS clade</taxon>
        <taxon>Chlamydomonadales</taxon>
        <taxon>Chlamydomonadaceae</taxon>
        <taxon>Chlamydomonas</taxon>
    </lineage>
</organism>
<dbReference type="OrthoDB" id="674604at2759"/>
<dbReference type="Pfam" id="PF00400">
    <property type="entry name" value="WD40"/>
    <property type="match status" value="2"/>
</dbReference>
<feature type="region of interest" description="Disordered" evidence="4">
    <location>
        <begin position="267"/>
        <end position="305"/>
    </location>
</feature>
<evidence type="ECO:0000256" key="2">
    <source>
        <dbReference type="ARBA" id="ARBA00022737"/>
    </source>
</evidence>
<feature type="compositionally biased region" description="Acidic residues" evidence="4">
    <location>
        <begin position="401"/>
        <end position="414"/>
    </location>
</feature>
<keyword evidence="2" id="KW-0677">Repeat</keyword>
<dbReference type="GeneID" id="66054188"/>
<protein>
    <recommendedName>
        <fullName evidence="5">F-box domain-containing protein</fullName>
    </recommendedName>
</protein>
<feature type="region of interest" description="Disordered" evidence="4">
    <location>
        <begin position="175"/>
        <end position="211"/>
    </location>
</feature>
<dbReference type="AlphaFoldDB" id="A0A2K3DL51"/>
<dbReference type="SUPFAM" id="SSF81383">
    <property type="entry name" value="F-box domain"/>
    <property type="match status" value="1"/>
</dbReference>
<gene>
    <name evidence="6" type="ORF">CHLRE_07g347900v5</name>
</gene>
<feature type="repeat" description="WD" evidence="3">
    <location>
        <begin position="726"/>
        <end position="747"/>
    </location>
</feature>
<dbReference type="SMART" id="SM00320">
    <property type="entry name" value="WD40"/>
    <property type="match status" value="3"/>
</dbReference>
<feature type="compositionally biased region" description="Low complexity" evidence="4">
    <location>
        <begin position="361"/>
        <end position="376"/>
    </location>
</feature>
<dbReference type="Gene3D" id="1.20.1280.50">
    <property type="match status" value="1"/>
</dbReference>
<evidence type="ECO:0000313" key="6">
    <source>
        <dbReference type="EMBL" id="PNW81240.1"/>
    </source>
</evidence>
<evidence type="ECO:0000256" key="1">
    <source>
        <dbReference type="ARBA" id="ARBA00022574"/>
    </source>
</evidence>
<dbReference type="EMBL" id="CM008968">
    <property type="protein sequence ID" value="PNW81240.1"/>
    <property type="molecule type" value="Genomic_DNA"/>
</dbReference>
<dbReference type="SUPFAM" id="SSF50978">
    <property type="entry name" value="WD40 repeat-like"/>
    <property type="match status" value="1"/>
</dbReference>
<dbReference type="InParanoid" id="A0A2K3DL51"/>
<dbReference type="PROSITE" id="PS50082">
    <property type="entry name" value="WD_REPEATS_2"/>
    <property type="match status" value="2"/>
</dbReference>
<dbReference type="InterPro" id="IPR015943">
    <property type="entry name" value="WD40/YVTN_repeat-like_dom_sf"/>
</dbReference>
<evidence type="ECO:0000256" key="3">
    <source>
        <dbReference type="PROSITE-ProRule" id="PRU00221"/>
    </source>
</evidence>
<dbReference type="InterPro" id="IPR001810">
    <property type="entry name" value="F-box_dom"/>
</dbReference>
<feature type="region of interest" description="Disordered" evidence="4">
    <location>
        <begin position="353"/>
        <end position="475"/>
    </location>
</feature>
<evidence type="ECO:0000259" key="5">
    <source>
        <dbReference type="Pfam" id="PF12937"/>
    </source>
</evidence>
<dbReference type="KEGG" id="cre:CHLRE_07g347900v5"/>
<keyword evidence="7" id="KW-1185">Reference proteome</keyword>
<feature type="region of interest" description="Disordered" evidence="4">
    <location>
        <begin position="1075"/>
        <end position="1122"/>
    </location>
</feature>
<feature type="compositionally biased region" description="Basic residues" evidence="4">
    <location>
        <begin position="1101"/>
        <end position="1122"/>
    </location>
</feature>
<dbReference type="STRING" id="3055.A0A2K3DL51"/>
<evidence type="ECO:0000313" key="7">
    <source>
        <dbReference type="Proteomes" id="UP000006906"/>
    </source>
</evidence>
<dbReference type="InterPro" id="IPR001680">
    <property type="entry name" value="WD40_rpt"/>
</dbReference>
<accession>A0A2K3DL51</accession>
<dbReference type="Pfam" id="PF12937">
    <property type="entry name" value="F-box-like"/>
    <property type="match status" value="1"/>
</dbReference>
<dbReference type="RefSeq" id="XP_042923068.1">
    <property type="nucleotide sequence ID" value="XM_043064500.1"/>
</dbReference>
<feature type="compositionally biased region" description="Acidic residues" evidence="4">
    <location>
        <begin position="427"/>
        <end position="441"/>
    </location>
</feature>
<dbReference type="Gramene" id="PNW81240">
    <property type="protein sequence ID" value="PNW81240"/>
    <property type="gene ID" value="CHLRE_07g347900v5"/>
</dbReference>
<dbReference type="PANTHER" id="PTHR19872:SF7">
    <property type="entry name" value="F-BOX AND WD REPEAT DOMAIN CONTAINING PROTEIN 10B-RELATED"/>
    <property type="match status" value="1"/>
</dbReference>
<dbReference type="InterPro" id="IPR036047">
    <property type="entry name" value="F-box-like_dom_sf"/>
</dbReference>